<organism evidence="2 3">
    <name type="scientific">Duganella vulcania</name>
    <dbReference type="NCBI Taxonomy" id="2692166"/>
    <lineage>
        <taxon>Bacteria</taxon>
        <taxon>Pseudomonadati</taxon>
        <taxon>Pseudomonadota</taxon>
        <taxon>Betaproteobacteria</taxon>
        <taxon>Burkholderiales</taxon>
        <taxon>Oxalobacteraceae</taxon>
        <taxon>Telluria group</taxon>
        <taxon>Duganella</taxon>
    </lineage>
</organism>
<evidence type="ECO:0000313" key="3">
    <source>
        <dbReference type="Proteomes" id="UP000470302"/>
    </source>
</evidence>
<comment type="caution">
    <text evidence="2">The sequence shown here is derived from an EMBL/GenBank/DDBJ whole genome shotgun (WGS) entry which is preliminary data.</text>
</comment>
<dbReference type="RefSeq" id="WP_161099489.1">
    <property type="nucleotide sequence ID" value="NZ_WWCW01000138.1"/>
</dbReference>
<dbReference type="AlphaFoldDB" id="A0A845G7S8"/>
<evidence type="ECO:0000313" key="2">
    <source>
        <dbReference type="EMBL" id="MYM90753.1"/>
    </source>
</evidence>
<sequence length="615" mass="69562">MKLGTEAALAVAAKKISGDAGQQRLYNTLGRVLKSLCAEAPQSLPVYHPKPGHHEAEILAKSRALLHLYLKARFGLVSFEDRERYITDDPQDGGIDAFYIDESSKKIHILQAKFRANAKNFSEVGITPGELLKMDVKRVTSGEKNDETGVPYNQKITKNLQKALRGLTDIGRYDYKVVILGNTNKLTQSALKKLIDGFDVEEFHHERIYNELLFPVINGTYFSEPNLTIELNLTNSGQTHLDYDVKARNQKINIKLLFVPTSEVGRVSSKYKNSILKYNPRSFLELSQNSVNKEIQSSIDNNSGNEFSLFNNGVTIISDQTSVNSNTAKINKGQIVLKNPQLINGGQTAFTLGRIYERCEKENDFSVFKGKEVLLRVISFVGRQTPTNITDRLELIGEVSKASNSQTKVDEADRRSNDEIQLKIQKHFFEVYGLYYERKKGEFSDGLHSGYIDNHLLVDRDRLIRVCLAADYRVAQARSSISKFYKSSEELEELFKLAGVEKYAYGYQVSQFVEYSRKAKPKTAGDRYHTKQYGQGLRYGQYAILAAAINSGQPNAVTPEQALNMIMSDWKKFEEWAESRTSNKAYKIGKAFDFANYYKGSTVGADLKIYKFKVK</sequence>
<protein>
    <submittedName>
        <fullName evidence="2">AIPR protein</fullName>
    </submittedName>
</protein>
<feature type="domain" description="Abortive phage infection protein C-terminal" evidence="1">
    <location>
        <begin position="277"/>
        <end position="574"/>
    </location>
</feature>
<dbReference type="EMBL" id="WWCW01000138">
    <property type="protein sequence ID" value="MYM90753.1"/>
    <property type="molecule type" value="Genomic_DNA"/>
</dbReference>
<dbReference type="Proteomes" id="UP000470302">
    <property type="component" value="Unassembled WGS sequence"/>
</dbReference>
<dbReference type="Pfam" id="PF10592">
    <property type="entry name" value="AIPR"/>
    <property type="match status" value="1"/>
</dbReference>
<accession>A0A845G7S8</accession>
<gene>
    <name evidence="2" type="ORF">GTP91_26710</name>
</gene>
<name>A0A845G7S8_9BURK</name>
<dbReference type="InterPro" id="IPR018891">
    <property type="entry name" value="AIPR_C"/>
</dbReference>
<reference evidence="2 3" key="1">
    <citation type="submission" date="2020-01" db="EMBL/GenBank/DDBJ databases">
        <title>Novel species isolated from a subtropical stream in China.</title>
        <authorList>
            <person name="Lu H."/>
        </authorList>
    </citation>
    <scope>NUCLEOTIDE SEQUENCE [LARGE SCALE GENOMIC DNA]</scope>
    <source>
        <strain evidence="2 3">FT82W</strain>
    </source>
</reference>
<evidence type="ECO:0000259" key="1">
    <source>
        <dbReference type="Pfam" id="PF10592"/>
    </source>
</evidence>
<proteinExistence type="predicted"/>